<dbReference type="AlphaFoldDB" id="A1S0T4"/>
<dbReference type="GeneID" id="4601251"/>
<dbReference type="PANTHER" id="PTHR17901:SF14">
    <property type="entry name" value="MAGNESIUM-DEPENDENT PHOSPHATASE 1"/>
    <property type="match status" value="1"/>
</dbReference>
<dbReference type="eggNOG" id="arCOG04046">
    <property type="taxonomic scope" value="Archaea"/>
</dbReference>
<dbReference type="Gene3D" id="3.40.50.1000">
    <property type="entry name" value="HAD superfamily/HAD-like"/>
    <property type="match status" value="1"/>
</dbReference>
<gene>
    <name evidence="1" type="ordered locus">Tpen_1669</name>
</gene>
<dbReference type="Pfam" id="PF12689">
    <property type="entry name" value="Acid_PPase"/>
    <property type="match status" value="1"/>
</dbReference>
<dbReference type="Proteomes" id="UP000000641">
    <property type="component" value="Chromosome"/>
</dbReference>
<organism evidence="1 2">
    <name type="scientific">Thermofilum pendens (strain DSM 2475 / Hrk 5)</name>
    <dbReference type="NCBI Taxonomy" id="368408"/>
    <lineage>
        <taxon>Archaea</taxon>
        <taxon>Thermoproteota</taxon>
        <taxon>Thermoprotei</taxon>
        <taxon>Thermofilales</taxon>
        <taxon>Thermofilaceae</taxon>
        <taxon>Thermofilum</taxon>
    </lineage>
</organism>
<dbReference type="SUPFAM" id="SSF56784">
    <property type="entry name" value="HAD-like"/>
    <property type="match status" value="1"/>
</dbReference>
<protein>
    <submittedName>
        <fullName evidence="1">Magnesium-dependent phosphatase-1</fullName>
    </submittedName>
</protein>
<evidence type="ECO:0000313" key="1">
    <source>
        <dbReference type="EMBL" id="ABL79064.1"/>
    </source>
</evidence>
<proteinExistence type="predicted"/>
<evidence type="ECO:0000313" key="2">
    <source>
        <dbReference type="Proteomes" id="UP000000641"/>
    </source>
</evidence>
<keyword evidence="2" id="KW-1185">Reference proteome</keyword>
<dbReference type="OrthoDB" id="27736at2157"/>
<dbReference type="KEGG" id="tpe:Tpen_1669"/>
<dbReference type="InterPro" id="IPR023214">
    <property type="entry name" value="HAD_sf"/>
</dbReference>
<dbReference type="EnsemblBacteria" id="ABL79064">
    <property type="protein sequence ID" value="ABL79064"/>
    <property type="gene ID" value="Tpen_1669"/>
</dbReference>
<dbReference type="GO" id="GO:0016791">
    <property type="term" value="F:phosphatase activity"/>
    <property type="evidence" value="ECO:0007669"/>
    <property type="project" value="InterPro"/>
</dbReference>
<dbReference type="HOGENOM" id="CLU_1648366_0_0_2"/>
<reference evidence="2" key="1">
    <citation type="journal article" date="2008" name="J. Bacteriol.">
        <title>Genome sequence of Thermofilum pendens reveals an exceptional loss of biosynthetic pathways without genome reduction.</title>
        <authorList>
            <person name="Anderson I."/>
            <person name="Rodriguez J."/>
            <person name="Susanti D."/>
            <person name="Porat I."/>
            <person name="Reich C."/>
            <person name="Ulrich L.E."/>
            <person name="Elkins J.G."/>
            <person name="Mavromatis K."/>
            <person name="Lykidis A."/>
            <person name="Kim E."/>
            <person name="Thompson L.S."/>
            <person name="Nolan M."/>
            <person name="Land M."/>
            <person name="Copeland A."/>
            <person name="Lapidus A."/>
            <person name="Lucas S."/>
            <person name="Detter C."/>
            <person name="Zhulin I.B."/>
            <person name="Olsen G.J."/>
            <person name="Whitman W."/>
            <person name="Mukhopadhyay B."/>
            <person name="Bristow J."/>
            <person name="Kyrpides N."/>
        </authorList>
    </citation>
    <scope>NUCLEOTIDE SEQUENCE [LARGE SCALE GENOMIC DNA]</scope>
    <source>
        <strain evidence="2">DSM 2475 / Hrk 5</strain>
    </source>
</reference>
<dbReference type="InterPro" id="IPR036412">
    <property type="entry name" value="HAD-like_sf"/>
</dbReference>
<dbReference type="RefSeq" id="WP_011753329.1">
    <property type="nucleotide sequence ID" value="NC_008698.1"/>
</dbReference>
<dbReference type="NCBIfam" id="TIGR01685">
    <property type="entry name" value="MDP-1"/>
    <property type="match status" value="1"/>
</dbReference>
<dbReference type="STRING" id="368408.Tpen_1669"/>
<dbReference type="InterPro" id="IPR010033">
    <property type="entry name" value="HAD_SF_ppase_IIIC"/>
</dbReference>
<name>A1S0T4_THEPD</name>
<dbReference type="NCBIfam" id="TIGR01681">
    <property type="entry name" value="HAD-SF-IIIC"/>
    <property type="match status" value="1"/>
</dbReference>
<dbReference type="PANTHER" id="PTHR17901">
    <property type="entry name" value="MAGNESIUM-DEPENDENT PHOSPHATASE 1 MDP1"/>
    <property type="match status" value="1"/>
</dbReference>
<sequence>MGIKALVVDLDGTLWSHRDISRTRPPFRRVSDGVVVDSTGQEVRLNPCVEEALRAAREAGLRLAVASWNDPEPAVEALKALGVYGYFDLLVIEPHPGKDRMLEKILRELRLSPGEVVFVDDTEYMVELVREAHPGILSLRMGVDVRDFCELLRKLNIFTTQGFRSRGEG</sequence>
<accession>A1S0T4</accession>
<dbReference type="InterPro" id="IPR010036">
    <property type="entry name" value="MDP_1_eu_arc"/>
</dbReference>
<dbReference type="EMBL" id="CP000505">
    <property type="protein sequence ID" value="ABL79064.1"/>
    <property type="molecule type" value="Genomic_DNA"/>
</dbReference>